<sequence length="80" mass="8028">YRTARRVHDTLAAAPYQGTLSATAEPAAVPPGGRATLTGALRNVNGLRATGRVDFALSGLDAAPRGPLSLPYVAPGGTGT</sequence>
<comment type="caution">
    <text evidence="1">The sequence shown here is derived from an EMBL/GenBank/DDBJ whole genome shotgun (WGS) entry which is preliminary data.</text>
</comment>
<reference evidence="1 2" key="1">
    <citation type="submission" date="2015-07" db="EMBL/GenBank/DDBJ databases">
        <authorList>
            <person name="Ju K.-S."/>
            <person name="Doroghazi J.R."/>
            <person name="Metcalf W.W."/>
        </authorList>
    </citation>
    <scope>NUCLEOTIDE SEQUENCE [LARGE SCALE GENOMIC DNA]</scope>
    <source>
        <strain evidence="1 2">NRRL B-3589</strain>
    </source>
</reference>
<protein>
    <submittedName>
        <fullName evidence="1">Uncharacterized protein</fullName>
    </submittedName>
</protein>
<feature type="non-terminal residue" evidence="1">
    <location>
        <position position="1"/>
    </location>
</feature>
<name>A0ABR5JC04_9ACTN</name>
<organism evidence="1 2">
    <name type="scientific">Streptomyces varsoviensis</name>
    <dbReference type="NCBI Taxonomy" id="67373"/>
    <lineage>
        <taxon>Bacteria</taxon>
        <taxon>Bacillati</taxon>
        <taxon>Actinomycetota</taxon>
        <taxon>Actinomycetes</taxon>
        <taxon>Kitasatosporales</taxon>
        <taxon>Streptomycetaceae</taxon>
        <taxon>Streptomyces</taxon>
    </lineage>
</organism>
<gene>
    <name evidence="1" type="ORF">ADK38_05940</name>
</gene>
<evidence type="ECO:0000313" key="1">
    <source>
        <dbReference type="EMBL" id="KOG90935.1"/>
    </source>
</evidence>
<feature type="non-terminal residue" evidence="1">
    <location>
        <position position="80"/>
    </location>
</feature>
<dbReference type="Proteomes" id="UP000037020">
    <property type="component" value="Unassembled WGS sequence"/>
</dbReference>
<evidence type="ECO:0000313" key="2">
    <source>
        <dbReference type="Proteomes" id="UP000037020"/>
    </source>
</evidence>
<accession>A0ABR5JC04</accession>
<keyword evidence="2" id="KW-1185">Reference proteome</keyword>
<dbReference type="EMBL" id="LGUT01000484">
    <property type="protein sequence ID" value="KOG90935.1"/>
    <property type="molecule type" value="Genomic_DNA"/>
</dbReference>
<proteinExistence type="predicted"/>